<dbReference type="InterPro" id="IPR009057">
    <property type="entry name" value="Homeodomain-like_sf"/>
</dbReference>
<dbReference type="PANTHER" id="PTHR47506">
    <property type="entry name" value="TRANSCRIPTIONAL REGULATORY PROTEIN"/>
    <property type="match status" value="1"/>
</dbReference>
<dbReference type="SUPFAM" id="SSF46689">
    <property type="entry name" value="Homeodomain-like"/>
    <property type="match status" value="1"/>
</dbReference>
<dbReference type="GO" id="GO:0003677">
    <property type="term" value="F:DNA binding"/>
    <property type="evidence" value="ECO:0007669"/>
    <property type="project" value="UniProtKB-UniRule"/>
</dbReference>
<evidence type="ECO:0000313" key="6">
    <source>
        <dbReference type="EMBL" id="SHJ30791.1"/>
    </source>
</evidence>
<dbReference type="InterPro" id="IPR036271">
    <property type="entry name" value="Tet_transcr_reg_TetR-rel_C_sf"/>
</dbReference>
<evidence type="ECO:0000256" key="3">
    <source>
        <dbReference type="ARBA" id="ARBA00023163"/>
    </source>
</evidence>
<dbReference type="PANTHER" id="PTHR47506:SF1">
    <property type="entry name" value="HTH-TYPE TRANSCRIPTIONAL REGULATOR YJDC"/>
    <property type="match status" value="1"/>
</dbReference>
<keyword evidence="7" id="KW-1185">Reference proteome</keyword>
<dbReference type="InterPro" id="IPR023772">
    <property type="entry name" value="DNA-bd_HTH_TetR-type_CS"/>
</dbReference>
<protein>
    <submittedName>
        <fullName evidence="6">Transcriptional regulator, TetR family</fullName>
    </submittedName>
</protein>
<dbReference type="AlphaFoldDB" id="A0A1M6I8I8"/>
<dbReference type="SUPFAM" id="SSF48498">
    <property type="entry name" value="Tetracyclin repressor-like, C-terminal domain"/>
    <property type="match status" value="1"/>
</dbReference>
<organism evidence="6 7">
    <name type="scientific">Propionispora hippei DSM 15287</name>
    <dbReference type="NCBI Taxonomy" id="1123003"/>
    <lineage>
        <taxon>Bacteria</taxon>
        <taxon>Bacillati</taxon>
        <taxon>Bacillota</taxon>
        <taxon>Negativicutes</taxon>
        <taxon>Selenomonadales</taxon>
        <taxon>Sporomusaceae</taxon>
        <taxon>Propionispora</taxon>
    </lineage>
</organism>
<dbReference type="Proteomes" id="UP000322917">
    <property type="component" value="Unassembled WGS sequence"/>
</dbReference>
<dbReference type="InterPro" id="IPR001647">
    <property type="entry name" value="HTH_TetR"/>
</dbReference>
<dbReference type="EMBL" id="FQZD01000016">
    <property type="protein sequence ID" value="SHJ30791.1"/>
    <property type="molecule type" value="Genomic_DNA"/>
</dbReference>
<evidence type="ECO:0000259" key="5">
    <source>
        <dbReference type="PROSITE" id="PS50977"/>
    </source>
</evidence>
<reference evidence="6 7" key="1">
    <citation type="submission" date="2016-11" db="EMBL/GenBank/DDBJ databases">
        <authorList>
            <person name="Varghese N."/>
            <person name="Submissions S."/>
        </authorList>
    </citation>
    <scope>NUCLEOTIDE SEQUENCE [LARGE SCALE GENOMIC DNA]</scope>
    <source>
        <strain evidence="6 7">DSM 15287</strain>
    </source>
</reference>
<keyword evidence="2 4" id="KW-0238">DNA-binding</keyword>
<name>A0A1M6I8I8_9FIRM</name>
<dbReference type="Gene3D" id="1.10.357.10">
    <property type="entry name" value="Tetracycline Repressor, domain 2"/>
    <property type="match status" value="1"/>
</dbReference>
<evidence type="ECO:0000313" key="7">
    <source>
        <dbReference type="Proteomes" id="UP000322917"/>
    </source>
</evidence>
<keyword evidence="3" id="KW-0804">Transcription</keyword>
<gene>
    <name evidence="6" type="ORF">SAMN02745170_02225</name>
</gene>
<accession>A0A1M6I8I8</accession>
<dbReference type="OrthoDB" id="13453at2"/>
<sequence>MNNTDSATTQQLILLKARELFLTLGYHKTSMRNIALAANISTGPLYFHFQNKAEIFFHICCQAYEHQLAGFRLAAAQNSSAGLRLRSVFYAYWNFFHSEPQYFEILHLAANPMAGIDLPLPLQQALQEKQAESIFILEQIIQEGITAGELKAYDPRALALFLHASAEGIVRSQQTGVLANCQRDLDAVIQTAVGVIGVGMVNLTEHD</sequence>
<dbReference type="PRINTS" id="PR00455">
    <property type="entry name" value="HTHTETR"/>
</dbReference>
<proteinExistence type="predicted"/>
<dbReference type="PROSITE" id="PS01081">
    <property type="entry name" value="HTH_TETR_1"/>
    <property type="match status" value="1"/>
</dbReference>
<dbReference type="RefSeq" id="WP_149734970.1">
    <property type="nucleotide sequence ID" value="NZ_FQZD01000016.1"/>
</dbReference>
<evidence type="ECO:0000256" key="4">
    <source>
        <dbReference type="PROSITE-ProRule" id="PRU00335"/>
    </source>
</evidence>
<dbReference type="Gene3D" id="1.10.10.60">
    <property type="entry name" value="Homeodomain-like"/>
    <property type="match status" value="1"/>
</dbReference>
<dbReference type="PROSITE" id="PS50977">
    <property type="entry name" value="HTH_TETR_2"/>
    <property type="match status" value="1"/>
</dbReference>
<keyword evidence="1" id="KW-0805">Transcription regulation</keyword>
<feature type="domain" description="HTH tetR-type" evidence="5">
    <location>
        <begin position="7"/>
        <end position="67"/>
    </location>
</feature>
<evidence type="ECO:0000256" key="2">
    <source>
        <dbReference type="ARBA" id="ARBA00023125"/>
    </source>
</evidence>
<evidence type="ECO:0000256" key="1">
    <source>
        <dbReference type="ARBA" id="ARBA00023015"/>
    </source>
</evidence>
<feature type="DNA-binding region" description="H-T-H motif" evidence="4">
    <location>
        <begin position="30"/>
        <end position="49"/>
    </location>
</feature>
<dbReference type="Pfam" id="PF00440">
    <property type="entry name" value="TetR_N"/>
    <property type="match status" value="1"/>
</dbReference>